<name>A0A1Y3BEY1_EURMA</name>
<dbReference type="AlphaFoldDB" id="A0A1Y3BEY1"/>
<dbReference type="EMBL" id="MUJZ01026397">
    <property type="protein sequence ID" value="OTF78757.1"/>
    <property type="molecule type" value="Genomic_DNA"/>
</dbReference>
<accession>A0A1Y3BEY1</accession>
<dbReference type="OrthoDB" id="10475385at2759"/>
<keyword evidence="1" id="KW-0175">Coiled coil</keyword>
<reference evidence="2 3" key="1">
    <citation type="submission" date="2017-03" db="EMBL/GenBank/DDBJ databases">
        <title>Genome Survey of Euroglyphus maynei.</title>
        <authorList>
            <person name="Arlian L.G."/>
            <person name="Morgan M.S."/>
            <person name="Rider S.D."/>
        </authorList>
    </citation>
    <scope>NUCLEOTIDE SEQUENCE [LARGE SCALE GENOMIC DNA]</scope>
    <source>
        <strain evidence="2">Arlian Lab</strain>
        <tissue evidence="2">Whole body</tissue>
    </source>
</reference>
<protein>
    <submittedName>
        <fullName evidence="2">Uncharacterized protein</fullName>
    </submittedName>
</protein>
<dbReference type="Proteomes" id="UP000194236">
    <property type="component" value="Unassembled WGS sequence"/>
</dbReference>
<keyword evidence="3" id="KW-1185">Reference proteome</keyword>
<comment type="caution">
    <text evidence="2">The sequence shown here is derived from an EMBL/GenBank/DDBJ whole genome shotgun (WGS) entry which is preliminary data.</text>
</comment>
<evidence type="ECO:0000256" key="1">
    <source>
        <dbReference type="SAM" id="Coils"/>
    </source>
</evidence>
<sequence length="323" mass="37012">MIAIIDQEIIDCKVQLHLLRFKLNQYCAEKKKESNKPDKHSVEDKSIQTIGMEDIAIQVNRNDFVVEKADKFVQKKMTDDQTTNKQLQLQTKPKLLFNNRERQYLERMNRMKQRKQTEENTNAVVEQSRTKITRSVAVETIDPFPQELDLIPFSDQTVYLDLPPELRIKKKSELKAKLILSENEKNHNDVEELSEHLQQSLTTTNHDEKGMNDNTSSLFRTLLPSASNQTASTIQNESHPIQIATGGDPTISKSIMPDDSINTMIDPSITNITFPSMEQSAVDLTNQTILLDDSIDHEKFWHDVFTTAGLKLSKNAESTKQKD</sequence>
<evidence type="ECO:0000313" key="2">
    <source>
        <dbReference type="EMBL" id="OTF78757.1"/>
    </source>
</evidence>
<organism evidence="2 3">
    <name type="scientific">Euroglyphus maynei</name>
    <name type="common">Mayne's house dust mite</name>
    <dbReference type="NCBI Taxonomy" id="6958"/>
    <lineage>
        <taxon>Eukaryota</taxon>
        <taxon>Metazoa</taxon>
        <taxon>Ecdysozoa</taxon>
        <taxon>Arthropoda</taxon>
        <taxon>Chelicerata</taxon>
        <taxon>Arachnida</taxon>
        <taxon>Acari</taxon>
        <taxon>Acariformes</taxon>
        <taxon>Sarcoptiformes</taxon>
        <taxon>Astigmata</taxon>
        <taxon>Psoroptidia</taxon>
        <taxon>Analgoidea</taxon>
        <taxon>Pyroglyphidae</taxon>
        <taxon>Pyroglyphinae</taxon>
        <taxon>Euroglyphus</taxon>
    </lineage>
</organism>
<evidence type="ECO:0000313" key="3">
    <source>
        <dbReference type="Proteomes" id="UP000194236"/>
    </source>
</evidence>
<proteinExistence type="predicted"/>
<feature type="coiled-coil region" evidence="1">
    <location>
        <begin position="101"/>
        <end position="128"/>
    </location>
</feature>
<gene>
    <name evidence="2" type="ORF">BLA29_004692</name>
</gene>